<dbReference type="CDD" id="cd06171">
    <property type="entry name" value="Sigma70_r4"/>
    <property type="match status" value="1"/>
</dbReference>
<dbReference type="InterPro" id="IPR014284">
    <property type="entry name" value="RNA_pol_sigma-70_dom"/>
</dbReference>
<evidence type="ECO:0000259" key="7">
    <source>
        <dbReference type="Pfam" id="PF04542"/>
    </source>
</evidence>
<dbReference type="Gene3D" id="1.10.1740.10">
    <property type="match status" value="1"/>
</dbReference>
<dbReference type="InterPro" id="IPR007630">
    <property type="entry name" value="RNA_pol_sigma70_r4"/>
</dbReference>
<proteinExistence type="inferred from homology"/>
<keyword evidence="2" id="KW-0805">Transcription regulation</keyword>
<dbReference type="SUPFAM" id="SSF88946">
    <property type="entry name" value="Sigma2 domain of RNA polymerase sigma factors"/>
    <property type="match status" value="1"/>
</dbReference>
<dbReference type="GO" id="GO:0003677">
    <property type="term" value="F:DNA binding"/>
    <property type="evidence" value="ECO:0007669"/>
    <property type="project" value="UniProtKB-KW"/>
</dbReference>
<feature type="domain" description="RNA polymerase sigma-70 region 4" evidence="8">
    <location>
        <begin position="118"/>
        <end position="166"/>
    </location>
</feature>
<reference evidence="9 10" key="1">
    <citation type="submission" date="2019-12" db="EMBL/GenBank/DDBJ databases">
        <title>Nitratireductor arenosus sp. nov., Isolated from sea sand, Jeju island, South Korea.</title>
        <authorList>
            <person name="Kim W."/>
        </authorList>
    </citation>
    <scope>NUCLEOTIDE SEQUENCE [LARGE SCALE GENOMIC DNA]</scope>
    <source>
        <strain evidence="9 10">CAU 1489</strain>
    </source>
</reference>
<feature type="domain" description="RNA polymerase sigma-70 region 2" evidence="7">
    <location>
        <begin position="16"/>
        <end position="83"/>
    </location>
</feature>
<dbReference type="GO" id="GO:0006352">
    <property type="term" value="P:DNA-templated transcription initiation"/>
    <property type="evidence" value="ECO:0007669"/>
    <property type="project" value="InterPro"/>
</dbReference>
<dbReference type="InterPro" id="IPR013325">
    <property type="entry name" value="RNA_pol_sigma_r2"/>
</dbReference>
<evidence type="ECO:0000313" key="10">
    <source>
        <dbReference type="Proteomes" id="UP000463224"/>
    </source>
</evidence>
<name>A0A844QED6_9HYPH</name>
<dbReference type="InterPro" id="IPR007627">
    <property type="entry name" value="RNA_pol_sigma70_r2"/>
</dbReference>
<evidence type="ECO:0000256" key="2">
    <source>
        <dbReference type="ARBA" id="ARBA00023015"/>
    </source>
</evidence>
<dbReference type="InterPro" id="IPR036388">
    <property type="entry name" value="WH-like_DNA-bd_sf"/>
</dbReference>
<dbReference type="NCBIfam" id="TIGR02937">
    <property type="entry name" value="sigma70-ECF"/>
    <property type="match status" value="1"/>
</dbReference>
<dbReference type="EMBL" id="WPHG01000001">
    <property type="protein sequence ID" value="MVA96453.1"/>
    <property type="molecule type" value="Genomic_DNA"/>
</dbReference>
<dbReference type="GO" id="GO:0016987">
    <property type="term" value="F:sigma factor activity"/>
    <property type="evidence" value="ECO:0007669"/>
    <property type="project" value="UniProtKB-KW"/>
</dbReference>
<organism evidence="9 10">
    <name type="scientific">Nitratireductor arenosus</name>
    <dbReference type="NCBI Taxonomy" id="2682096"/>
    <lineage>
        <taxon>Bacteria</taxon>
        <taxon>Pseudomonadati</taxon>
        <taxon>Pseudomonadota</taxon>
        <taxon>Alphaproteobacteria</taxon>
        <taxon>Hyphomicrobiales</taxon>
        <taxon>Phyllobacteriaceae</taxon>
        <taxon>Nitratireductor</taxon>
    </lineage>
</organism>
<protein>
    <submittedName>
        <fullName evidence="9">Sigma-70 family RNA polymerase sigma factor</fullName>
    </submittedName>
</protein>
<dbReference type="PANTHER" id="PTHR43133:SF62">
    <property type="entry name" value="RNA POLYMERASE SIGMA FACTOR SIGZ"/>
    <property type="match status" value="1"/>
</dbReference>
<sequence length="179" mass="20184">MARVAAGRDRNAYTALFDHFAPRINGFLQKQGMETGAAEDLTQEVMAVMWHKAHLFDPAKSSLATWLFRVARNRRIDGLRRDRSHLIDPHDPFFQPDPAEAPDTSLDGRQRDERVRLALASVPDEQMGLIRLAFFNGLTHSQIAERTGLPLGTVKSRIRLAFARLRRALETDPKVDADG</sequence>
<evidence type="ECO:0000259" key="8">
    <source>
        <dbReference type="Pfam" id="PF04545"/>
    </source>
</evidence>
<dbReference type="PANTHER" id="PTHR43133">
    <property type="entry name" value="RNA POLYMERASE ECF-TYPE SIGMA FACTO"/>
    <property type="match status" value="1"/>
</dbReference>
<dbReference type="InterPro" id="IPR039425">
    <property type="entry name" value="RNA_pol_sigma-70-like"/>
</dbReference>
<evidence type="ECO:0000256" key="6">
    <source>
        <dbReference type="SAM" id="MobiDB-lite"/>
    </source>
</evidence>
<dbReference type="InterPro" id="IPR013324">
    <property type="entry name" value="RNA_pol_sigma_r3/r4-like"/>
</dbReference>
<comment type="caution">
    <text evidence="9">The sequence shown here is derived from an EMBL/GenBank/DDBJ whole genome shotgun (WGS) entry which is preliminary data.</text>
</comment>
<keyword evidence="5" id="KW-0804">Transcription</keyword>
<dbReference type="Gene3D" id="1.10.10.10">
    <property type="entry name" value="Winged helix-like DNA-binding domain superfamily/Winged helix DNA-binding domain"/>
    <property type="match status" value="1"/>
</dbReference>
<accession>A0A844QED6</accession>
<comment type="similarity">
    <text evidence="1">Belongs to the sigma-70 factor family. ECF subfamily.</text>
</comment>
<feature type="region of interest" description="Disordered" evidence="6">
    <location>
        <begin position="87"/>
        <end position="106"/>
    </location>
</feature>
<gene>
    <name evidence="9" type="ORF">GN330_04230</name>
</gene>
<evidence type="ECO:0000313" key="9">
    <source>
        <dbReference type="EMBL" id="MVA96453.1"/>
    </source>
</evidence>
<evidence type="ECO:0000256" key="4">
    <source>
        <dbReference type="ARBA" id="ARBA00023125"/>
    </source>
</evidence>
<evidence type="ECO:0000256" key="1">
    <source>
        <dbReference type="ARBA" id="ARBA00010641"/>
    </source>
</evidence>
<dbReference type="SUPFAM" id="SSF88659">
    <property type="entry name" value="Sigma3 and sigma4 domains of RNA polymerase sigma factors"/>
    <property type="match status" value="1"/>
</dbReference>
<keyword evidence="10" id="KW-1185">Reference proteome</keyword>
<keyword evidence="4" id="KW-0238">DNA-binding</keyword>
<dbReference type="Proteomes" id="UP000463224">
    <property type="component" value="Unassembled WGS sequence"/>
</dbReference>
<dbReference type="Pfam" id="PF04545">
    <property type="entry name" value="Sigma70_r4"/>
    <property type="match status" value="1"/>
</dbReference>
<dbReference type="AlphaFoldDB" id="A0A844QED6"/>
<keyword evidence="3" id="KW-0731">Sigma factor</keyword>
<evidence type="ECO:0000256" key="3">
    <source>
        <dbReference type="ARBA" id="ARBA00023082"/>
    </source>
</evidence>
<evidence type="ECO:0000256" key="5">
    <source>
        <dbReference type="ARBA" id="ARBA00023163"/>
    </source>
</evidence>
<dbReference type="Pfam" id="PF04542">
    <property type="entry name" value="Sigma70_r2"/>
    <property type="match status" value="1"/>
</dbReference>